<feature type="binding site" evidence="5">
    <location>
        <position position="367"/>
    </location>
    <ligand>
        <name>substrate</name>
    </ligand>
</feature>
<reference evidence="9 10" key="1">
    <citation type="submission" date="2023-09" db="EMBL/GenBank/DDBJ databases">
        <authorList>
            <person name="Rey-Velasco X."/>
        </authorList>
    </citation>
    <scope>NUCLEOTIDE SEQUENCE [LARGE SCALE GENOMIC DNA]</scope>
    <source>
        <strain evidence="9 10">F394</strain>
    </source>
</reference>
<dbReference type="Gene3D" id="3.20.20.10">
    <property type="entry name" value="Alanine racemase"/>
    <property type="match status" value="1"/>
</dbReference>
<name>A0ABU3BNZ7_9BACT</name>
<feature type="binding site" evidence="5">
    <location>
        <position position="339"/>
    </location>
    <ligand>
        <name>substrate</name>
    </ligand>
</feature>
<dbReference type="EC" id="4.1.1.20" evidence="5 6"/>
<dbReference type="PRINTS" id="PR01181">
    <property type="entry name" value="DAPDCRBXLASE"/>
</dbReference>
<dbReference type="HAMAP" id="MF_02120">
    <property type="entry name" value="LysA"/>
    <property type="match status" value="1"/>
</dbReference>
<feature type="binding site" evidence="5">
    <location>
        <begin position="269"/>
        <end position="272"/>
    </location>
    <ligand>
        <name>pyridoxal 5'-phosphate</name>
        <dbReference type="ChEBI" id="CHEBI:597326"/>
    </ligand>
</feature>
<keyword evidence="4 5" id="KW-0456">Lyase</keyword>
<dbReference type="SUPFAM" id="SSF51419">
    <property type="entry name" value="PLP-binding barrel"/>
    <property type="match status" value="1"/>
</dbReference>
<evidence type="ECO:0000256" key="3">
    <source>
        <dbReference type="ARBA" id="ARBA00022898"/>
    </source>
</evidence>
<dbReference type="Proteomes" id="UP001267426">
    <property type="component" value="Unassembled WGS sequence"/>
</dbReference>
<gene>
    <name evidence="5 9" type="primary">lysA</name>
    <name evidence="9" type="ORF">RM540_04405</name>
</gene>
<evidence type="ECO:0000256" key="7">
    <source>
        <dbReference type="RuleBase" id="RU003738"/>
    </source>
</evidence>
<keyword evidence="3 5" id="KW-0663">Pyridoxal phosphate</keyword>
<comment type="catalytic activity">
    <reaction evidence="5 7">
        <text>meso-2,6-diaminopimelate + H(+) = L-lysine + CO2</text>
        <dbReference type="Rhea" id="RHEA:15101"/>
        <dbReference type="ChEBI" id="CHEBI:15378"/>
        <dbReference type="ChEBI" id="CHEBI:16526"/>
        <dbReference type="ChEBI" id="CHEBI:32551"/>
        <dbReference type="ChEBI" id="CHEBI:57791"/>
        <dbReference type="EC" id="4.1.1.20"/>
    </reaction>
</comment>
<dbReference type="InterPro" id="IPR022653">
    <property type="entry name" value="De-COase2_pyr-phos_BS"/>
</dbReference>
<keyword evidence="5" id="KW-0028">Amino-acid biosynthesis</keyword>
<feature type="binding site" evidence="5">
    <location>
        <position position="308"/>
    </location>
    <ligand>
        <name>substrate</name>
    </ligand>
</feature>
<keyword evidence="10" id="KW-1185">Reference proteome</keyword>
<evidence type="ECO:0000256" key="1">
    <source>
        <dbReference type="ARBA" id="ARBA00001933"/>
    </source>
</evidence>
<dbReference type="InterPro" id="IPR022644">
    <property type="entry name" value="De-COase2_N"/>
</dbReference>
<dbReference type="PRINTS" id="PR01179">
    <property type="entry name" value="ODADCRBXLASE"/>
</dbReference>
<dbReference type="NCBIfam" id="TIGR01048">
    <property type="entry name" value="lysA"/>
    <property type="match status" value="1"/>
</dbReference>
<feature type="binding site" evidence="5">
    <location>
        <position position="367"/>
    </location>
    <ligand>
        <name>pyridoxal 5'-phosphate</name>
        <dbReference type="ChEBI" id="CHEBI:597326"/>
    </ligand>
</feature>
<keyword evidence="2 5" id="KW-0210">Decarboxylase</keyword>
<keyword evidence="5 7" id="KW-0457">Lysine biosynthesis</keyword>
<protein>
    <recommendedName>
        <fullName evidence="5 6">Diaminopimelate decarboxylase</fullName>
        <shortName evidence="5">DAP decarboxylase</shortName>
        <shortName evidence="5">DAPDC</shortName>
        <ecNumber evidence="5 6">4.1.1.20</ecNumber>
    </recommendedName>
</protein>
<accession>A0ABU3BNZ7</accession>
<feature type="binding site" evidence="5">
    <location>
        <position position="227"/>
    </location>
    <ligand>
        <name>pyridoxal 5'-phosphate</name>
        <dbReference type="ChEBI" id="CHEBI:597326"/>
    </ligand>
</feature>
<evidence type="ECO:0000256" key="2">
    <source>
        <dbReference type="ARBA" id="ARBA00022793"/>
    </source>
</evidence>
<dbReference type="PROSITE" id="PS00878">
    <property type="entry name" value="ODR_DC_2_1"/>
    <property type="match status" value="1"/>
</dbReference>
<dbReference type="PANTHER" id="PTHR43727">
    <property type="entry name" value="DIAMINOPIMELATE DECARBOXYLASE"/>
    <property type="match status" value="1"/>
</dbReference>
<dbReference type="InterPro" id="IPR002986">
    <property type="entry name" value="DAP_deCOOHase_LysA"/>
</dbReference>
<feature type="modified residue" description="N6-(pyridoxal phosphate)lysine" evidence="5">
    <location>
        <position position="58"/>
    </location>
</feature>
<evidence type="ECO:0000256" key="4">
    <source>
        <dbReference type="ARBA" id="ARBA00023239"/>
    </source>
</evidence>
<comment type="caution">
    <text evidence="9">The sequence shown here is derived from an EMBL/GenBank/DDBJ whole genome shotgun (WGS) entry which is preliminary data.</text>
</comment>
<dbReference type="InterPro" id="IPR000183">
    <property type="entry name" value="Orn/DAP/Arg_de-COase"/>
</dbReference>
<dbReference type="SUPFAM" id="SSF50621">
    <property type="entry name" value="Alanine racemase C-terminal domain-like"/>
    <property type="match status" value="1"/>
</dbReference>
<dbReference type="PANTHER" id="PTHR43727:SF2">
    <property type="entry name" value="GROUP IV DECARBOXYLASE"/>
    <property type="match status" value="1"/>
</dbReference>
<dbReference type="RefSeq" id="WP_311662321.1">
    <property type="nucleotide sequence ID" value="NZ_JAVRHT010000007.1"/>
</dbReference>
<dbReference type="CDD" id="cd06828">
    <property type="entry name" value="PLPDE_III_DapDC"/>
    <property type="match status" value="1"/>
</dbReference>
<dbReference type="Gene3D" id="2.40.37.10">
    <property type="entry name" value="Lyase, Ornithine Decarboxylase, Chain A, domain 1"/>
    <property type="match status" value="1"/>
</dbReference>
<evidence type="ECO:0000313" key="10">
    <source>
        <dbReference type="Proteomes" id="UP001267426"/>
    </source>
</evidence>
<comment type="cofactor">
    <cofactor evidence="1 5 7">
        <name>pyridoxal 5'-phosphate</name>
        <dbReference type="ChEBI" id="CHEBI:597326"/>
    </cofactor>
</comment>
<dbReference type="InterPro" id="IPR029066">
    <property type="entry name" value="PLP-binding_barrel"/>
</dbReference>
<feature type="domain" description="Orn/DAP/Arg decarboxylase 2 N-terminal" evidence="8">
    <location>
        <begin position="33"/>
        <end position="276"/>
    </location>
</feature>
<evidence type="ECO:0000259" key="8">
    <source>
        <dbReference type="Pfam" id="PF02784"/>
    </source>
</evidence>
<evidence type="ECO:0000256" key="5">
    <source>
        <dbReference type="HAMAP-Rule" id="MF_02120"/>
    </source>
</evidence>
<evidence type="ECO:0000256" key="6">
    <source>
        <dbReference type="NCBIfam" id="TIGR01048"/>
    </source>
</evidence>
<dbReference type="Pfam" id="PF02784">
    <property type="entry name" value="Orn_Arg_deC_N"/>
    <property type="match status" value="1"/>
</dbReference>
<dbReference type="GO" id="GO:0008836">
    <property type="term" value="F:diaminopimelate decarboxylase activity"/>
    <property type="evidence" value="ECO:0007669"/>
    <property type="project" value="UniProtKB-EC"/>
</dbReference>
<evidence type="ECO:0000313" key="9">
    <source>
        <dbReference type="EMBL" id="MDT0630983.1"/>
    </source>
</evidence>
<comment type="pathway">
    <text evidence="5 7">Amino-acid biosynthesis; L-lysine biosynthesis via DAP pathway; L-lysine from DL-2,6-diaminopimelate: step 1/1.</text>
</comment>
<organism evidence="9 10">
    <name type="scientific">Rubrivirga litoralis</name>
    <dbReference type="NCBI Taxonomy" id="3075598"/>
    <lineage>
        <taxon>Bacteria</taxon>
        <taxon>Pseudomonadati</taxon>
        <taxon>Rhodothermota</taxon>
        <taxon>Rhodothermia</taxon>
        <taxon>Rhodothermales</taxon>
        <taxon>Rubricoccaceae</taxon>
        <taxon>Rubrivirga</taxon>
    </lineage>
</organism>
<comment type="subunit">
    <text evidence="5">Homodimer.</text>
</comment>
<comment type="function">
    <text evidence="5">Specifically catalyzes the decarboxylation of meso-diaminopimelate (meso-DAP) to L-lysine.</text>
</comment>
<sequence>MDATPPPKPAAHADALREAAERFGTPTYVYAEATVHERCRALRDALDGLPTRLLYALKANPTPALLRVIADEGFGFDAVSLGEVALLRALGVDASRILFTTTSTTDAELDAAAEAGVLPNLDDAERVAAFGDRHPGAEVCVRFNPGVGAGHHRHVVTGGAASKFGVALGQAEAVAEAAARRGLRVVGVHQHVGSGVRSAAELWPAVDALLGVVGHFPDLRFVDGGGGMGVAYRPGEAGFEPAALRDHVARPALDRLARAGRGDVDVWFEPGRYLVAEAGVLLTRVHTLKDTGERVFAGTDSGFNHLLRPALYDAYHALVNLSNPGGPPRPYDVAGNVCESGDLFARGREVPEIRRGDLLAVLDAGAYGASMGSTYNLRPPPATVVLRPDGTLDLVRPRRTPEDVARDVLGGAG</sequence>
<feature type="binding site" evidence="5">
    <location>
        <position position="312"/>
    </location>
    <ligand>
        <name>substrate</name>
    </ligand>
</feature>
<proteinExistence type="inferred from homology"/>
<dbReference type="InterPro" id="IPR009006">
    <property type="entry name" value="Ala_racemase/Decarboxylase_C"/>
</dbReference>
<dbReference type="EMBL" id="JAVRHT010000007">
    <property type="protein sequence ID" value="MDT0630983.1"/>
    <property type="molecule type" value="Genomic_DNA"/>
</dbReference>
<comment type="similarity">
    <text evidence="5">Belongs to the Orn/Lys/Arg decarboxylase class-II family. LysA subfamily.</text>
</comment>
<feature type="binding site" evidence="5">
    <location>
        <position position="272"/>
    </location>
    <ligand>
        <name>substrate</name>
    </ligand>
</feature>